<protein>
    <submittedName>
        <fullName evidence="1">Uncharacterized protein</fullName>
    </submittedName>
</protein>
<dbReference type="AlphaFoldDB" id="A0A1Q5SU03"/>
<gene>
    <name evidence="1" type="ORF">BRO54_2768</name>
</gene>
<organism evidence="1 2">
    <name type="scientific">Geobacillus proteiniphilus</name>
    <dbReference type="NCBI Taxonomy" id="860353"/>
    <lineage>
        <taxon>Bacteria</taxon>
        <taxon>Bacillati</taxon>
        <taxon>Bacillota</taxon>
        <taxon>Bacilli</taxon>
        <taxon>Bacillales</taxon>
        <taxon>Anoxybacillaceae</taxon>
        <taxon>Geobacillus</taxon>
    </lineage>
</organism>
<dbReference type="EMBL" id="MQMG01000039">
    <property type="protein sequence ID" value="OKO91355.1"/>
    <property type="molecule type" value="Genomic_DNA"/>
</dbReference>
<evidence type="ECO:0000313" key="1">
    <source>
        <dbReference type="EMBL" id="OKO91355.1"/>
    </source>
</evidence>
<name>A0A1Q5SU03_9BACL</name>
<comment type="caution">
    <text evidence="1">The sequence shown here is derived from an EMBL/GenBank/DDBJ whole genome shotgun (WGS) entry which is preliminary data.</text>
</comment>
<evidence type="ECO:0000313" key="2">
    <source>
        <dbReference type="Proteomes" id="UP000186030"/>
    </source>
</evidence>
<reference evidence="1 2" key="1">
    <citation type="submission" date="2016-11" db="EMBL/GenBank/DDBJ databases">
        <authorList>
            <person name="Kadnikov V."/>
            <person name="Nazina T."/>
        </authorList>
    </citation>
    <scope>NUCLEOTIDE SEQUENCE [LARGE SCALE GENOMIC DNA]</scope>
    <source>
        <strain evidence="1 2">1017</strain>
    </source>
</reference>
<proteinExistence type="predicted"/>
<accession>A0A1Q5SU03</accession>
<dbReference type="Proteomes" id="UP000186030">
    <property type="component" value="Unassembled WGS sequence"/>
</dbReference>
<sequence>MKRAHSRAHADQPAHGREKRESYFLYMTAGAKKADEHFSLYDGLIYDMIHIYRKRLSKRNR</sequence>
<reference evidence="2" key="2">
    <citation type="submission" date="2017-01" db="EMBL/GenBank/DDBJ databases">
        <title>Genome sequencing and annotation of Geobacillus sp. 1017, a Hydrocarbon-Oxidizing Thermophilic Bacterium Isolated from a Heavy Oil Reservoir (China).</title>
        <authorList>
            <person name="Kadnikov V.V."/>
            <person name="Mardanov A.V."/>
            <person name="Poltaraus A.B."/>
            <person name="Sokolova D.S."/>
            <person name="Semenova E.M."/>
            <person name="Ravin N.V."/>
            <person name="Tourova T.P."/>
            <person name="Nazina T.N."/>
        </authorList>
    </citation>
    <scope>NUCLEOTIDE SEQUENCE [LARGE SCALE GENOMIC DNA]</scope>
    <source>
        <strain evidence="2">1017</strain>
    </source>
</reference>